<organism evidence="1 2">
    <name type="scientific">Paraburkholderia acidisoli</name>
    <dbReference type="NCBI Taxonomy" id="2571748"/>
    <lineage>
        <taxon>Bacteria</taxon>
        <taxon>Pseudomonadati</taxon>
        <taxon>Pseudomonadota</taxon>
        <taxon>Betaproteobacteria</taxon>
        <taxon>Burkholderiales</taxon>
        <taxon>Burkholderiaceae</taxon>
        <taxon>Paraburkholderia</taxon>
    </lineage>
</organism>
<dbReference type="Proteomes" id="UP000433577">
    <property type="component" value="Chromosome 3"/>
</dbReference>
<accession>A0A7Z2JJN0</accession>
<name>A0A7Z2JJN0_9BURK</name>
<reference evidence="1 2" key="1">
    <citation type="submission" date="2019-12" db="EMBL/GenBank/DDBJ databases">
        <title>Paraburkholderia acidiphila 7Q-K02 sp. nov and Paraburkholderia acidisoli DHF22 sp. nov., two strains isolated from forest soil.</title>
        <authorList>
            <person name="Gao Z."/>
            <person name="Qiu L."/>
        </authorList>
    </citation>
    <scope>NUCLEOTIDE SEQUENCE [LARGE SCALE GENOMIC DNA]</scope>
    <source>
        <strain evidence="1 2">DHF22</strain>
    </source>
</reference>
<evidence type="ECO:0000313" key="1">
    <source>
        <dbReference type="EMBL" id="QGZ65525.1"/>
    </source>
</evidence>
<dbReference type="AlphaFoldDB" id="A0A7Z2JJN0"/>
<keyword evidence="2" id="KW-1185">Reference proteome</keyword>
<dbReference type="OrthoDB" id="9091812at2"/>
<sequence length="306" mass="31901">MNLSINPTNPVASSDLSNLGATARAQTANATAATTVTAVTPVDLAANQAFQQQWIGVESTLAANGITPAALQGAAPSSETAALLAKYQTALDSNARSGENAEAVATALVPSMQQLMQQRPDLAHAQFDFQADNGAIKVTSSTLSDTDRAWLQNLLNSNGGLVQAVQTFHDDLVNGYTAWANAEGTPLSGEQTQAVSRQADQLVSFLNLFGQMGAATQVPHIDDKTVYDLSGNKVDLTQSTGSAAGFLGFMRSAQAVERGANVDRTPIGNFYGAEKFDVFTQSLTGGQAIAIPFFPPDATLGVHQIA</sequence>
<proteinExistence type="predicted"/>
<dbReference type="RefSeq" id="WP_158956041.1">
    <property type="nucleotide sequence ID" value="NZ_CP046915.1"/>
</dbReference>
<evidence type="ECO:0000313" key="2">
    <source>
        <dbReference type="Proteomes" id="UP000433577"/>
    </source>
</evidence>
<protein>
    <submittedName>
        <fullName evidence="1">Uncharacterized protein</fullName>
    </submittedName>
</protein>
<dbReference type="KEGG" id="pacs:FAZ98_27660"/>
<gene>
    <name evidence="1" type="ORF">FAZ98_27660</name>
</gene>
<dbReference type="EMBL" id="CP046915">
    <property type="protein sequence ID" value="QGZ65525.1"/>
    <property type="molecule type" value="Genomic_DNA"/>
</dbReference>